<dbReference type="AlphaFoldDB" id="X1PYR3"/>
<comment type="caution">
    <text evidence="1">The sequence shown here is derived from an EMBL/GenBank/DDBJ whole genome shotgun (WGS) entry which is preliminary data.</text>
</comment>
<sequence>MGGLEGSDNVTDMTLGRRVLIGANALQEANRENEPIPDSIIELLEKQLEIYRTKNLVRSIDMKEFAHVPTTSSEADIIFEKVPNQSEYQIFNHGTIVGKIYRKNATKWLVESDGFFNAYKTLKAAKTAVVKEWE</sequence>
<gene>
    <name evidence="1" type="ORF">S12H4_01164</name>
</gene>
<evidence type="ECO:0000313" key="1">
    <source>
        <dbReference type="EMBL" id="GAI61063.1"/>
    </source>
</evidence>
<dbReference type="EMBL" id="BARW01000210">
    <property type="protein sequence ID" value="GAI61063.1"/>
    <property type="molecule type" value="Genomic_DNA"/>
</dbReference>
<name>X1PYR3_9ZZZZ</name>
<accession>X1PYR3</accession>
<protein>
    <submittedName>
        <fullName evidence="1">Uncharacterized protein</fullName>
    </submittedName>
</protein>
<organism evidence="1">
    <name type="scientific">marine sediment metagenome</name>
    <dbReference type="NCBI Taxonomy" id="412755"/>
    <lineage>
        <taxon>unclassified sequences</taxon>
        <taxon>metagenomes</taxon>
        <taxon>ecological metagenomes</taxon>
    </lineage>
</organism>
<reference evidence="1" key="1">
    <citation type="journal article" date="2014" name="Front. Microbiol.">
        <title>High frequency of phylogenetically diverse reductive dehalogenase-homologous genes in deep subseafloor sedimentary metagenomes.</title>
        <authorList>
            <person name="Kawai M."/>
            <person name="Futagami T."/>
            <person name="Toyoda A."/>
            <person name="Takaki Y."/>
            <person name="Nishi S."/>
            <person name="Hori S."/>
            <person name="Arai W."/>
            <person name="Tsubouchi T."/>
            <person name="Morono Y."/>
            <person name="Uchiyama I."/>
            <person name="Ito T."/>
            <person name="Fujiyama A."/>
            <person name="Inagaki F."/>
            <person name="Takami H."/>
        </authorList>
    </citation>
    <scope>NUCLEOTIDE SEQUENCE</scope>
    <source>
        <strain evidence="1">Expedition CK06-06</strain>
    </source>
</reference>
<proteinExistence type="predicted"/>